<gene>
    <name evidence="3" type="ORF">J0654_01620</name>
</gene>
<dbReference type="PRINTS" id="PR01438">
    <property type="entry name" value="UNVRSLSTRESS"/>
</dbReference>
<proteinExistence type="inferred from homology"/>
<protein>
    <submittedName>
        <fullName evidence="3">Universal stress protein</fullName>
    </submittedName>
</protein>
<comment type="caution">
    <text evidence="3">The sequence shown here is derived from an EMBL/GenBank/DDBJ whole genome shotgun (WGS) entry which is preliminary data.</text>
</comment>
<dbReference type="PANTHER" id="PTHR31964:SF113">
    <property type="entry name" value="USPA DOMAIN-CONTAINING PROTEIN"/>
    <property type="match status" value="1"/>
</dbReference>
<keyword evidence="4" id="KW-1185">Reference proteome</keyword>
<accession>A0ABS3FB28</accession>
<evidence type="ECO:0000313" key="4">
    <source>
        <dbReference type="Proteomes" id="UP000664807"/>
    </source>
</evidence>
<dbReference type="InterPro" id="IPR006015">
    <property type="entry name" value="Universal_stress_UspA"/>
</dbReference>
<organism evidence="3 4">
    <name type="scientific">Flagellimonas profundi</name>
    <dbReference type="NCBI Taxonomy" id="2915620"/>
    <lineage>
        <taxon>Bacteria</taxon>
        <taxon>Pseudomonadati</taxon>
        <taxon>Bacteroidota</taxon>
        <taxon>Flavobacteriia</taxon>
        <taxon>Flavobacteriales</taxon>
        <taxon>Flavobacteriaceae</taxon>
        <taxon>Flagellimonas</taxon>
    </lineage>
</organism>
<dbReference type="CDD" id="cd00293">
    <property type="entry name" value="USP-like"/>
    <property type="match status" value="1"/>
</dbReference>
<evidence type="ECO:0000259" key="2">
    <source>
        <dbReference type="Pfam" id="PF00582"/>
    </source>
</evidence>
<dbReference type="Pfam" id="PF00582">
    <property type="entry name" value="Usp"/>
    <property type="match status" value="1"/>
</dbReference>
<dbReference type="InterPro" id="IPR006016">
    <property type="entry name" value="UspA"/>
</dbReference>
<dbReference type="SUPFAM" id="SSF52402">
    <property type="entry name" value="Adenine nucleotide alpha hydrolases-like"/>
    <property type="match status" value="2"/>
</dbReference>
<dbReference type="RefSeq" id="WP_207026030.1">
    <property type="nucleotide sequence ID" value="NZ_JAFLNM010000001.1"/>
</dbReference>
<name>A0ABS3FB28_9FLAO</name>
<comment type="similarity">
    <text evidence="1">Belongs to the universal stress protein A family.</text>
</comment>
<feature type="domain" description="UspA" evidence="2">
    <location>
        <begin position="1"/>
        <end position="141"/>
    </location>
</feature>
<evidence type="ECO:0000313" key="3">
    <source>
        <dbReference type="EMBL" id="MBO0340317.1"/>
    </source>
</evidence>
<evidence type="ECO:0000256" key="1">
    <source>
        <dbReference type="ARBA" id="ARBA00008791"/>
    </source>
</evidence>
<reference evidence="3 4" key="1">
    <citation type="submission" date="2021-03" db="EMBL/GenBank/DDBJ databases">
        <title>Muricauda lutimaris sp. nov. and Muricauda ruestringensis sp. nov, two marine members of the Flavobacteriaceae isolated from deep sea sediments of Western Pacific.</title>
        <authorList>
            <person name="Zhao S."/>
            <person name="Liu R."/>
        </authorList>
    </citation>
    <scope>NUCLEOTIDE SEQUENCE [LARGE SCALE GENOMIC DNA]</scope>
    <source>
        <strain evidence="3 4">BC31-3-A3</strain>
    </source>
</reference>
<dbReference type="Proteomes" id="UP000664807">
    <property type="component" value="Unassembled WGS sequence"/>
</dbReference>
<dbReference type="Gene3D" id="3.40.50.12370">
    <property type="match status" value="1"/>
</dbReference>
<dbReference type="EMBL" id="JAFLNM010000001">
    <property type="protein sequence ID" value="MBO0340317.1"/>
    <property type="molecule type" value="Genomic_DNA"/>
</dbReference>
<sequence>MKSIVCATDYSSGSVSALKMAHVLSDKLHAKLVVLHVFDLNIALLTPLSMTYQKMENEEFGKHYERLEDFCKAHIGLDSSAKELELVVRENPIVSEAITDVFIGFDALLVVMGTKGTSTLKNLIMGSNTTAMIKKRSCPLMNIPPNLSSFSLERIGYATDYDDGDIPVLSWLVKHLVAPLGSYLHVLHVHSMGVEAGEIQMNRFRALLKQKIPYKKIGFELMYAQNISDAVMQYLERGEVDILMMLERGKKETFAHTNMVKKIMRKTAIPLLSINESMVQ</sequence>
<dbReference type="PANTHER" id="PTHR31964">
    <property type="entry name" value="ADENINE NUCLEOTIDE ALPHA HYDROLASES-LIKE SUPERFAMILY PROTEIN"/>
    <property type="match status" value="1"/>
</dbReference>